<organism evidence="3 4">
    <name type="scientific">Saccharopolyspora antimicrobica</name>
    <dbReference type="NCBI Taxonomy" id="455193"/>
    <lineage>
        <taxon>Bacteria</taxon>
        <taxon>Bacillati</taxon>
        <taxon>Actinomycetota</taxon>
        <taxon>Actinomycetes</taxon>
        <taxon>Pseudonocardiales</taxon>
        <taxon>Pseudonocardiaceae</taxon>
        <taxon>Saccharopolyspora</taxon>
    </lineage>
</organism>
<accession>A0A1I5CP05</accession>
<evidence type="ECO:0000313" key="3">
    <source>
        <dbReference type="EMBL" id="SFN88667.1"/>
    </source>
</evidence>
<reference evidence="3 4" key="1">
    <citation type="submission" date="2016-10" db="EMBL/GenBank/DDBJ databases">
        <authorList>
            <person name="de Groot N.N."/>
        </authorList>
    </citation>
    <scope>NUCLEOTIDE SEQUENCE [LARGE SCALE GENOMIC DNA]</scope>
    <source>
        <strain evidence="3 4">CPCC 201259</strain>
    </source>
</reference>
<dbReference type="AlphaFoldDB" id="A0A1I5CP05"/>
<dbReference type="GO" id="GO:0016810">
    <property type="term" value="F:hydrolase activity, acting on carbon-nitrogen (but not peptide) bonds"/>
    <property type="evidence" value="ECO:0007669"/>
    <property type="project" value="InterPro"/>
</dbReference>
<keyword evidence="5" id="KW-1185">Reference proteome</keyword>
<dbReference type="CDD" id="cd01300">
    <property type="entry name" value="YtcJ_like"/>
    <property type="match status" value="1"/>
</dbReference>
<dbReference type="InterPro" id="IPR013108">
    <property type="entry name" value="Amidohydro_3"/>
</dbReference>
<gene>
    <name evidence="2" type="ORF">ATL45_7237</name>
    <name evidence="3" type="ORF">SAMN05421805_107242</name>
</gene>
<dbReference type="EMBL" id="FOUP01000007">
    <property type="protein sequence ID" value="SFN88667.1"/>
    <property type="molecule type" value="Genomic_DNA"/>
</dbReference>
<sequence>MAPEAELALIGGNVLTMTSDNPRATALAVSGGRISAVGGDEEVQRWCGPGTRVVRLDGRTVLPGFVEAHGHPTLEMVINGPDVLDIRPVTCATAEEVLSRLRTAVAAAEPGAWLGAFGWDPLLQEGLPPIDRALLDELCPGRPLSVMHNSGHSAWCNTPALERAGITRDTPDPPGSRFERDAAGDPTGAAFEAPATAMLLGGAIRPPDADNFATLMGHEHDRLARAGITTVADLGFRRDARERVQAFYRSGAAKVRMRVYEVSVPEMRTDVLPGEDRDDPMFQQIGIKIWADGSPWVGNIATSFPYLDTPQTRSMGLTPGHRGGANYTRGQLTEIVGAYFPLGWQIACHVHGDVAVEMVLDVFGEALAAHPERADARLRLEHCGAMTPEQYRRAAELGVTCSLFVDHLYYWGDVLVDGLFGARAESWTCAGAAIEAGVPISFHNDSPVTPPEPLRNIQAAVTRTSRSGRVIGPQYRVTVEQALRAETIDAAWQLFAEHEVGSLAVGKRADLVVLDADPHAVPPEEIGDIPVRETYLDGRCTFRE</sequence>
<evidence type="ECO:0000313" key="2">
    <source>
        <dbReference type="EMBL" id="RKT88798.1"/>
    </source>
</evidence>
<dbReference type="EMBL" id="RBXX01000002">
    <property type="protein sequence ID" value="RKT88798.1"/>
    <property type="molecule type" value="Genomic_DNA"/>
</dbReference>
<feature type="domain" description="Amidohydrolase 3" evidence="1">
    <location>
        <begin position="53"/>
        <end position="542"/>
    </location>
</feature>
<dbReference type="Proteomes" id="UP000199398">
    <property type="component" value="Unassembled WGS sequence"/>
</dbReference>
<evidence type="ECO:0000313" key="5">
    <source>
        <dbReference type="Proteomes" id="UP000270697"/>
    </source>
</evidence>
<dbReference type="PANTHER" id="PTHR22642:SF2">
    <property type="entry name" value="PROTEIN LONG AFTER FAR-RED 3"/>
    <property type="match status" value="1"/>
</dbReference>
<dbReference type="PANTHER" id="PTHR22642">
    <property type="entry name" value="IMIDAZOLONEPROPIONASE"/>
    <property type="match status" value="1"/>
</dbReference>
<proteinExistence type="predicted"/>
<evidence type="ECO:0000313" key="4">
    <source>
        <dbReference type="Proteomes" id="UP000199398"/>
    </source>
</evidence>
<dbReference type="Gene3D" id="3.20.20.140">
    <property type="entry name" value="Metal-dependent hydrolases"/>
    <property type="match status" value="1"/>
</dbReference>
<evidence type="ECO:0000259" key="1">
    <source>
        <dbReference type="Pfam" id="PF07969"/>
    </source>
</evidence>
<dbReference type="SUPFAM" id="SSF51338">
    <property type="entry name" value="Composite domain of metallo-dependent hydrolases"/>
    <property type="match status" value="1"/>
</dbReference>
<dbReference type="Pfam" id="PF07969">
    <property type="entry name" value="Amidohydro_3"/>
    <property type="match status" value="1"/>
</dbReference>
<dbReference type="OrthoDB" id="3173428at2"/>
<dbReference type="SUPFAM" id="SSF51556">
    <property type="entry name" value="Metallo-dependent hydrolases"/>
    <property type="match status" value="1"/>
</dbReference>
<reference evidence="2 5" key="2">
    <citation type="submission" date="2018-10" db="EMBL/GenBank/DDBJ databases">
        <title>Sequencing the genomes of 1000 actinobacteria strains.</title>
        <authorList>
            <person name="Klenk H.-P."/>
        </authorList>
    </citation>
    <scope>NUCLEOTIDE SEQUENCE [LARGE SCALE GENOMIC DNA]</scope>
    <source>
        <strain evidence="2 5">DSM 45119</strain>
    </source>
</reference>
<dbReference type="InterPro" id="IPR032466">
    <property type="entry name" value="Metal_Hydrolase"/>
</dbReference>
<dbReference type="STRING" id="455193.SAMN05421805_107242"/>
<dbReference type="Proteomes" id="UP000270697">
    <property type="component" value="Unassembled WGS sequence"/>
</dbReference>
<dbReference type="InterPro" id="IPR033932">
    <property type="entry name" value="YtcJ-like"/>
</dbReference>
<dbReference type="Gene3D" id="3.10.310.70">
    <property type="match status" value="1"/>
</dbReference>
<dbReference type="Gene3D" id="2.30.40.10">
    <property type="entry name" value="Urease, subunit C, domain 1"/>
    <property type="match status" value="1"/>
</dbReference>
<protein>
    <recommendedName>
        <fullName evidence="1">Amidohydrolase 3 domain-containing protein</fullName>
    </recommendedName>
</protein>
<dbReference type="InterPro" id="IPR011059">
    <property type="entry name" value="Metal-dep_hydrolase_composite"/>
</dbReference>
<dbReference type="RefSeq" id="WP_093154881.1">
    <property type="nucleotide sequence ID" value="NZ_FOUP01000007.1"/>
</dbReference>
<name>A0A1I5CP05_9PSEU</name>